<evidence type="ECO:0000256" key="1">
    <source>
        <dbReference type="ARBA" id="ARBA00001968"/>
    </source>
</evidence>
<comment type="similarity">
    <text evidence="5">Belongs to the YicC/YloC family.</text>
</comment>
<keyword evidence="6" id="KW-0175">Coiled coil</keyword>
<reference evidence="10" key="1">
    <citation type="submission" date="2017-06" db="EMBL/GenBank/DDBJ databases">
        <title>Capnocytophaga spp. assemblies.</title>
        <authorList>
            <person name="Gulvik C.A."/>
        </authorList>
    </citation>
    <scope>NUCLEOTIDE SEQUENCE [LARGE SCALE GENOMIC DNA]</scope>
    <source>
        <strain evidence="10">H4486</strain>
    </source>
</reference>
<dbReference type="PANTHER" id="PTHR30636:SF3">
    <property type="entry name" value="UPF0701 PROTEIN YICC"/>
    <property type="match status" value="1"/>
</dbReference>
<dbReference type="InterPro" id="IPR013551">
    <property type="entry name" value="YicC-like_C"/>
</dbReference>
<evidence type="ECO:0000259" key="7">
    <source>
        <dbReference type="Pfam" id="PF03755"/>
    </source>
</evidence>
<dbReference type="InterPro" id="IPR013527">
    <property type="entry name" value="YicC-like_N"/>
</dbReference>
<dbReference type="Pfam" id="PF08340">
    <property type="entry name" value="YicC-like_C"/>
    <property type="match status" value="1"/>
</dbReference>
<keyword evidence="3" id="KW-0255">Endonuclease</keyword>
<dbReference type="AlphaFoldDB" id="A0A250EZ30"/>
<evidence type="ECO:0000313" key="10">
    <source>
        <dbReference type="Proteomes" id="UP000217334"/>
    </source>
</evidence>
<dbReference type="Pfam" id="PF03755">
    <property type="entry name" value="YicC-like_N"/>
    <property type="match status" value="1"/>
</dbReference>
<keyword evidence="4" id="KW-0378">Hydrolase</keyword>
<evidence type="ECO:0000313" key="9">
    <source>
        <dbReference type="EMBL" id="ATA78164.1"/>
    </source>
</evidence>
<dbReference type="GO" id="GO:0016787">
    <property type="term" value="F:hydrolase activity"/>
    <property type="evidence" value="ECO:0007669"/>
    <property type="project" value="UniProtKB-KW"/>
</dbReference>
<dbReference type="GO" id="GO:0004521">
    <property type="term" value="F:RNA endonuclease activity"/>
    <property type="evidence" value="ECO:0007669"/>
    <property type="project" value="InterPro"/>
</dbReference>
<evidence type="ECO:0000256" key="3">
    <source>
        <dbReference type="ARBA" id="ARBA00022759"/>
    </source>
</evidence>
<proteinExistence type="inferred from homology"/>
<accession>A0A250EZ30</accession>
<dbReference type="PANTHER" id="PTHR30636">
    <property type="entry name" value="UPF0701 PROTEIN YICC"/>
    <property type="match status" value="1"/>
</dbReference>
<evidence type="ECO:0000256" key="5">
    <source>
        <dbReference type="ARBA" id="ARBA00035648"/>
    </source>
</evidence>
<evidence type="ECO:0000256" key="2">
    <source>
        <dbReference type="ARBA" id="ARBA00022722"/>
    </source>
</evidence>
<dbReference type="RefSeq" id="WP_095900435.1">
    <property type="nucleotide sequence ID" value="NZ_CP022383.1"/>
</dbReference>
<dbReference type="InterPro" id="IPR005229">
    <property type="entry name" value="YicC/YloC-like"/>
</dbReference>
<keyword evidence="2" id="KW-0540">Nuclease</keyword>
<feature type="domain" description="Endoribonuclease YicC-like C-terminal" evidence="8">
    <location>
        <begin position="172"/>
        <end position="283"/>
    </location>
</feature>
<feature type="coiled-coil region" evidence="6">
    <location>
        <begin position="161"/>
        <end position="215"/>
    </location>
</feature>
<evidence type="ECO:0000259" key="8">
    <source>
        <dbReference type="Pfam" id="PF08340"/>
    </source>
</evidence>
<sequence>MIQSMTGFGKSVLSLADKHISIEIKSLNSKSIDINTRIPQVYREKELDFRKLIAEQLVRGKVDFSIFVENTGTQTPSKINPNIVKSYIEQMRAIVDGDLTELLKMAVRMPDALQTTSESISEEELSVIFQHINLAIADLQNFRSQEGKVLEKDFILRINNINRLLQEVQGLDEERLALIRERLEKAVADIQNVDANRFEQELIFYLEKLDITEEKIRLKKHLDYFLETLHSEESNGRKLSFIAQEIGREVNTLGSKANFAPMQQLVVQMKDELEKIKEQVLNVL</sequence>
<feature type="domain" description="Endoribonuclease YicC-like N-terminal" evidence="7">
    <location>
        <begin position="2"/>
        <end position="151"/>
    </location>
</feature>
<dbReference type="NCBIfam" id="TIGR00255">
    <property type="entry name" value="YicC/YloC family endoribonuclease"/>
    <property type="match status" value="1"/>
</dbReference>
<evidence type="ECO:0000256" key="6">
    <source>
        <dbReference type="SAM" id="Coils"/>
    </source>
</evidence>
<organism evidence="9 10">
    <name type="scientific">Capnocytophaga sputigena</name>
    <dbReference type="NCBI Taxonomy" id="1019"/>
    <lineage>
        <taxon>Bacteria</taxon>
        <taxon>Pseudomonadati</taxon>
        <taxon>Bacteroidota</taxon>
        <taxon>Flavobacteriia</taxon>
        <taxon>Flavobacteriales</taxon>
        <taxon>Flavobacteriaceae</taxon>
        <taxon>Capnocytophaga</taxon>
    </lineage>
</organism>
<dbReference type="Proteomes" id="UP000217334">
    <property type="component" value="Chromosome"/>
</dbReference>
<protein>
    <submittedName>
        <fullName evidence="9">YicC family protein</fullName>
    </submittedName>
</protein>
<comment type="cofactor">
    <cofactor evidence="1">
        <name>a divalent metal cation</name>
        <dbReference type="ChEBI" id="CHEBI:60240"/>
    </cofactor>
</comment>
<gene>
    <name evidence="9" type="ORF">CGC59_00070</name>
</gene>
<name>A0A250EZ30_CAPSP</name>
<evidence type="ECO:0000256" key="4">
    <source>
        <dbReference type="ARBA" id="ARBA00022801"/>
    </source>
</evidence>
<dbReference type="EMBL" id="CP022383">
    <property type="protein sequence ID" value="ATA78164.1"/>
    <property type="molecule type" value="Genomic_DNA"/>
</dbReference>